<dbReference type="InterPro" id="IPR000182">
    <property type="entry name" value="GNAT_dom"/>
</dbReference>
<proteinExistence type="predicted"/>
<dbReference type="GO" id="GO:0016747">
    <property type="term" value="F:acyltransferase activity, transferring groups other than amino-acyl groups"/>
    <property type="evidence" value="ECO:0007669"/>
    <property type="project" value="InterPro"/>
</dbReference>
<feature type="domain" description="N-acetyltransferase" evidence="1">
    <location>
        <begin position="26"/>
        <end position="161"/>
    </location>
</feature>
<dbReference type="SUPFAM" id="SSF55729">
    <property type="entry name" value="Acyl-CoA N-acyltransferases (Nat)"/>
    <property type="match status" value="1"/>
</dbReference>
<evidence type="ECO:0000259" key="1">
    <source>
        <dbReference type="PROSITE" id="PS51186"/>
    </source>
</evidence>
<protein>
    <submittedName>
        <fullName evidence="2">GNAT family N-acetyltransferase</fullName>
    </submittedName>
</protein>
<name>A0AAJ1AHR1_9BACT</name>
<gene>
    <name evidence="2" type="ORF">K8G79_06145</name>
</gene>
<comment type="caution">
    <text evidence="2">The sequence shown here is derived from an EMBL/GenBank/DDBJ whole genome shotgun (WGS) entry which is preliminary data.</text>
</comment>
<reference evidence="2 3" key="1">
    <citation type="journal article" date="2021" name="bioRxiv">
        <title>Unraveling nitrogen, sulfur and carbon metabolic pathways and microbial community transcriptional responses to substrate deprivation and toxicity stresses in a bioreactor mimicking anoxic brackish coastal sediment conditions.</title>
        <authorList>
            <person name="Martins P.D."/>
            <person name="Echeveste M.J."/>
            <person name="Arshad A."/>
            <person name="Kurth J."/>
            <person name="Ouboter H."/>
            <person name="Jetten M.S.M."/>
            <person name="Welte C.U."/>
        </authorList>
    </citation>
    <scope>NUCLEOTIDE SEQUENCE [LARGE SCALE GENOMIC DNA]</scope>
    <source>
        <strain evidence="2">MAG_38</strain>
    </source>
</reference>
<dbReference type="Gene3D" id="3.40.630.30">
    <property type="match status" value="1"/>
</dbReference>
<evidence type="ECO:0000313" key="2">
    <source>
        <dbReference type="EMBL" id="MBZ0159697.1"/>
    </source>
</evidence>
<dbReference type="InterPro" id="IPR016181">
    <property type="entry name" value="Acyl_CoA_acyltransferase"/>
</dbReference>
<evidence type="ECO:0000313" key="3">
    <source>
        <dbReference type="Proteomes" id="UP001197609"/>
    </source>
</evidence>
<dbReference type="Proteomes" id="UP001197609">
    <property type="component" value="Unassembled WGS sequence"/>
</dbReference>
<sequence>MTDMLVRLYDLPEVGHLVKRLAEQGMVIRRAMAYEKSLVVDWVRGSFGDGWAGECDVAFSNRPVSCFIATEAGAVIGFACHDSICVNFFGPTGVAEKKRGLGIGTALFLSCLHAMAGYGYAYAIIGGAGPTAFYADTVGAVPIEGSSPGIYRDLLRKKEANKSAGDDE</sequence>
<accession>A0AAJ1AHR1</accession>
<dbReference type="AlphaFoldDB" id="A0AAJ1AHR1"/>
<dbReference type="EMBL" id="JAIOIU010000071">
    <property type="protein sequence ID" value="MBZ0159697.1"/>
    <property type="molecule type" value="Genomic_DNA"/>
</dbReference>
<dbReference type="PROSITE" id="PS51186">
    <property type="entry name" value="GNAT"/>
    <property type="match status" value="1"/>
</dbReference>
<organism evidence="2 3">
    <name type="scientific">Candidatus Methylomirabilis tolerans</name>
    <dbReference type="NCBI Taxonomy" id="3123416"/>
    <lineage>
        <taxon>Bacteria</taxon>
        <taxon>Candidatus Methylomirabilota</taxon>
        <taxon>Candidatus Methylomirabilia</taxon>
        <taxon>Candidatus Methylomirabilales</taxon>
        <taxon>Candidatus Methylomirabilaceae</taxon>
        <taxon>Candidatus Methylomirabilis</taxon>
    </lineage>
</organism>